<dbReference type="InterPro" id="IPR048041">
    <property type="entry name" value="VpsF-like"/>
</dbReference>
<dbReference type="NCBIfam" id="NF038256">
    <property type="entry name" value="exopoly_VpsF"/>
    <property type="match status" value="1"/>
</dbReference>
<dbReference type="AlphaFoldDB" id="A0A395US08"/>
<reference evidence="1 2" key="1">
    <citation type="submission" date="2018-08" db="EMBL/GenBank/DDBJ databases">
        <title>A genome reference for cultivated species of the human gut microbiota.</title>
        <authorList>
            <person name="Zou Y."/>
            <person name="Xue W."/>
            <person name="Luo G."/>
        </authorList>
    </citation>
    <scope>NUCLEOTIDE SEQUENCE [LARGE SCALE GENOMIC DNA]</scope>
    <source>
        <strain evidence="1 2">AF25-30LB</strain>
    </source>
</reference>
<evidence type="ECO:0000313" key="1">
    <source>
        <dbReference type="EMBL" id="RGR43183.1"/>
    </source>
</evidence>
<gene>
    <name evidence="1" type="ORF">DWY53_02210</name>
</gene>
<dbReference type="RefSeq" id="WP_117892406.1">
    <property type="nucleotide sequence ID" value="NZ_CAXTBS010000065.1"/>
</dbReference>
<name>A0A395US08_PHOVU</name>
<proteinExistence type="predicted"/>
<dbReference type="Proteomes" id="UP000266497">
    <property type="component" value="Unassembled WGS sequence"/>
</dbReference>
<comment type="caution">
    <text evidence="1">The sequence shown here is derived from an EMBL/GenBank/DDBJ whole genome shotgun (WGS) entry which is preliminary data.</text>
</comment>
<accession>A0A395US08</accession>
<protein>
    <submittedName>
        <fullName evidence="1">Uncharacterized protein</fullName>
    </submittedName>
</protein>
<sequence>MLSLYSLEKIVYFCLAGLLFAGTNVLVALGYKSEMISTTKFLNVHPAIWVLLCIALFLFIKGKKPFLMGKSILVFLAVLVSFNKLTGRGVDFSFLLNVLILPLVVSYIFSYSSLIDKGKVQNIILDFFIIECFLAIIEKVLNFNLFPLVSNGSISDWTWEGFRSTAFQSHPLSNALIVSTLMNFILCSSLPMKKRYSYWLLGLISLLCFNTRSSMVGCCLLFGVFALKKILSRGIGNKEKIILLACLCVFPIAVFVLLGYGLGNRLLELGLFDDSSAVVRVKIFEIFDFYQLKDFILGYSSESIDDILFVSGLSSYCIENYWLVYILKFGIVFTILIAYFYGSFFIRLLQRTSSFHKMFLLGSFLLISSTNNSLATDSIALSVLTLCCYCLPPMKIS</sequence>
<dbReference type="EMBL" id="QRUD01000004">
    <property type="protein sequence ID" value="RGR43183.1"/>
    <property type="molecule type" value="Genomic_DNA"/>
</dbReference>
<organism evidence="1 2">
    <name type="scientific">Phocaeicola vulgatus</name>
    <name type="common">Bacteroides vulgatus</name>
    <dbReference type="NCBI Taxonomy" id="821"/>
    <lineage>
        <taxon>Bacteria</taxon>
        <taxon>Pseudomonadati</taxon>
        <taxon>Bacteroidota</taxon>
        <taxon>Bacteroidia</taxon>
        <taxon>Bacteroidales</taxon>
        <taxon>Bacteroidaceae</taxon>
        <taxon>Phocaeicola</taxon>
    </lineage>
</organism>
<evidence type="ECO:0000313" key="2">
    <source>
        <dbReference type="Proteomes" id="UP000266497"/>
    </source>
</evidence>